<sequence length="84" mass="9779">MKRPTGGFKKDDFSLKAEQRTRCSKKLNSEQLQVASDENITCTTRELSKTFNISHTAIYREMKRIGWESLRGWQMPSPHTTCQK</sequence>
<evidence type="ECO:0000313" key="1">
    <source>
        <dbReference type="EMBL" id="VUZ56675.1"/>
    </source>
</evidence>
<dbReference type="Proteomes" id="UP000321570">
    <property type="component" value="Unassembled WGS sequence"/>
</dbReference>
<proteinExistence type="predicted"/>
<organism evidence="1 2">
    <name type="scientific">Hymenolepis diminuta</name>
    <name type="common">Rat tapeworm</name>
    <dbReference type="NCBI Taxonomy" id="6216"/>
    <lineage>
        <taxon>Eukaryota</taxon>
        <taxon>Metazoa</taxon>
        <taxon>Spiralia</taxon>
        <taxon>Lophotrochozoa</taxon>
        <taxon>Platyhelminthes</taxon>
        <taxon>Cestoda</taxon>
        <taxon>Eucestoda</taxon>
        <taxon>Cyclophyllidea</taxon>
        <taxon>Hymenolepididae</taxon>
        <taxon>Hymenolepis</taxon>
    </lineage>
</organism>
<dbReference type="EMBL" id="CABIJS010000708">
    <property type="protein sequence ID" value="VUZ56675.1"/>
    <property type="molecule type" value="Genomic_DNA"/>
</dbReference>
<dbReference type="AlphaFoldDB" id="A0A564ZAZ7"/>
<accession>A0A564ZAZ7</accession>
<keyword evidence="2" id="KW-1185">Reference proteome</keyword>
<gene>
    <name evidence="1" type="ORF">WMSIL1_LOCUS14256</name>
</gene>
<name>A0A564ZAZ7_HYMDI</name>
<evidence type="ECO:0000313" key="2">
    <source>
        <dbReference type="Proteomes" id="UP000321570"/>
    </source>
</evidence>
<protein>
    <submittedName>
        <fullName evidence="1">Uncharacterized protein</fullName>
    </submittedName>
</protein>
<reference evidence="1 2" key="1">
    <citation type="submission" date="2019-07" db="EMBL/GenBank/DDBJ databases">
        <authorList>
            <person name="Jastrzebski P J."/>
            <person name="Paukszto L."/>
            <person name="Jastrzebski P J."/>
        </authorList>
    </citation>
    <scope>NUCLEOTIDE SEQUENCE [LARGE SCALE GENOMIC DNA]</scope>
    <source>
        <strain evidence="1 2">WMS-il1</strain>
    </source>
</reference>